<evidence type="ECO:0000313" key="2">
    <source>
        <dbReference type="Proteomes" id="UP000887574"/>
    </source>
</evidence>
<dbReference type="GO" id="GO:0005615">
    <property type="term" value="C:extracellular space"/>
    <property type="evidence" value="ECO:0007669"/>
    <property type="project" value="TreeGrafter"/>
</dbReference>
<feature type="region of interest" description="Disordered" evidence="1">
    <location>
        <begin position="105"/>
        <end position="266"/>
    </location>
</feature>
<keyword evidence="2" id="KW-1185">Reference proteome</keyword>
<feature type="compositionally biased region" description="Polar residues" evidence="1">
    <location>
        <begin position="105"/>
        <end position="114"/>
    </location>
</feature>
<reference evidence="3" key="1">
    <citation type="submission" date="2022-11" db="UniProtKB">
        <authorList>
            <consortium name="WormBaseParasite"/>
        </authorList>
    </citation>
    <scope>IDENTIFICATION</scope>
</reference>
<dbReference type="AlphaFoldDB" id="A0A915EAV9"/>
<accession>A0A915EAV9</accession>
<dbReference type="InterPro" id="IPR053124">
    <property type="entry name" value="Notch_signaling_modulators"/>
</dbReference>
<dbReference type="PANTHER" id="PTHR35015">
    <property type="entry name" value="PROTEIN CBR-OSM-7-RELATED"/>
    <property type="match status" value="1"/>
</dbReference>
<feature type="region of interest" description="Disordered" evidence="1">
    <location>
        <begin position="1"/>
        <end position="22"/>
    </location>
</feature>
<dbReference type="PANTHER" id="PTHR35015:SF1">
    <property type="entry name" value="NOTCH LIGAND OSM-11"/>
    <property type="match status" value="1"/>
</dbReference>
<dbReference type="WBParaSite" id="jg3360">
    <property type="protein sequence ID" value="jg3360"/>
    <property type="gene ID" value="jg3360"/>
</dbReference>
<evidence type="ECO:0000313" key="3">
    <source>
        <dbReference type="WBParaSite" id="jg3360"/>
    </source>
</evidence>
<name>A0A915EAV9_9BILA</name>
<organism evidence="2 3">
    <name type="scientific">Ditylenchus dipsaci</name>
    <dbReference type="NCBI Taxonomy" id="166011"/>
    <lineage>
        <taxon>Eukaryota</taxon>
        <taxon>Metazoa</taxon>
        <taxon>Ecdysozoa</taxon>
        <taxon>Nematoda</taxon>
        <taxon>Chromadorea</taxon>
        <taxon>Rhabditida</taxon>
        <taxon>Tylenchina</taxon>
        <taxon>Tylenchomorpha</taxon>
        <taxon>Sphaerularioidea</taxon>
        <taxon>Anguinidae</taxon>
        <taxon>Anguininae</taxon>
        <taxon>Ditylenchus</taxon>
    </lineage>
</organism>
<dbReference type="Proteomes" id="UP000887574">
    <property type="component" value="Unplaced"/>
</dbReference>
<feature type="compositionally biased region" description="Polar residues" evidence="1">
    <location>
        <begin position="186"/>
        <end position="203"/>
    </location>
</feature>
<feature type="compositionally biased region" description="Polar residues" evidence="1">
    <location>
        <begin position="133"/>
        <end position="159"/>
    </location>
</feature>
<feature type="region of interest" description="Disordered" evidence="1">
    <location>
        <begin position="48"/>
        <end position="82"/>
    </location>
</feature>
<sequence>MNSKKLQSNAPSDSSVKKKLNRQQFRQKILSYCKRYLPDYGLHCAAQSDKSMNDQQRVDTGMSKLDGPEKREIKQQPVNSNPQANFCASYNMYCRRFLLSQPKFSMRNSSNTTDPKPSQTTSQTKSSLEKPLNKTSASTKPPQVLKRTTSVPQPSSTTHRPLISKTTTSTTATNSPPETLPKKESSNLTVQQTTAHLNTPTQDKNVKINVTVEEKPQLKDPRQPKYTGPDSSKNSKNSTSVEDIDRRSSPLVLPPPIPNAASDADTLFKDSPLKSHVKKALDADLAGAAPQAQTQDRPKILPVVVMGGASPSNAAGTVAGLLGKAGGVKDPTCTADCTAPHCTTECKCANTHKTVEAKCNPPSNADLTSMCQAWYEKCQMYKPIQFA</sequence>
<proteinExistence type="predicted"/>
<feature type="compositionally biased region" description="Polar residues" evidence="1">
    <location>
        <begin position="229"/>
        <end position="241"/>
    </location>
</feature>
<feature type="compositionally biased region" description="Polar residues" evidence="1">
    <location>
        <begin position="1"/>
        <end position="14"/>
    </location>
</feature>
<evidence type="ECO:0000256" key="1">
    <source>
        <dbReference type="SAM" id="MobiDB-lite"/>
    </source>
</evidence>
<feature type="compositionally biased region" description="Low complexity" evidence="1">
    <location>
        <begin position="161"/>
        <end position="177"/>
    </location>
</feature>
<feature type="compositionally biased region" description="Low complexity" evidence="1">
    <location>
        <begin position="115"/>
        <end position="126"/>
    </location>
</feature>
<dbReference type="GO" id="GO:0045747">
    <property type="term" value="P:positive regulation of Notch signaling pathway"/>
    <property type="evidence" value="ECO:0007669"/>
    <property type="project" value="TreeGrafter"/>
</dbReference>
<feature type="compositionally biased region" description="Basic and acidic residues" evidence="1">
    <location>
        <begin position="212"/>
        <end position="223"/>
    </location>
</feature>
<protein>
    <submittedName>
        <fullName evidence="3">Uncharacterized protein</fullName>
    </submittedName>
</protein>
<dbReference type="GO" id="GO:0005112">
    <property type="term" value="F:Notch binding"/>
    <property type="evidence" value="ECO:0007669"/>
    <property type="project" value="TreeGrafter"/>
</dbReference>